<proteinExistence type="predicted"/>
<evidence type="ECO:0008006" key="3">
    <source>
        <dbReference type="Google" id="ProtNLM"/>
    </source>
</evidence>
<evidence type="ECO:0000313" key="1">
    <source>
        <dbReference type="EMBL" id="KAJ8868275.1"/>
    </source>
</evidence>
<reference evidence="1 2" key="1">
    <citation type="submission" date="2023-02" db="EMBL/GenBank/DDBJ databases">
        <title>LHISI_Scaffold_Assembly.</title>
        <authorList>
            <person name="Stuart O.P."/>
            <person name="Cleave R."/>
            <person name="Magrath M.J.L."/>
            <person name="Mikheyev A.S."/>
        </authorList>
    </citation>
    <scope>NUCLEOTIDE SEQUENCE [LARGE SCALE GENOMIC DNA]</scope>
    <source>
        <strain evidence="1">Daus_M_001</strain>
        <tissue evidence="1">Leg muscle</tissue>
    </source>
</reference>
<name>A0ABQ9G756_9NEOP</name>
<keyword evidence="2" id="KW-1185">Reference proteome</keyword>
<dbReference type="EMBL" id="JARBHB010000014">
    <property type="protein sequence ID" value="KAJ8868275.1"/>
    <property type="molecule type" value="Genomic_DNA"/>
</dbReference>
<comment type="caution">
    <text evidence="1">The sequence shown here is derived from an EMBL/GenBank/DDBJ whole genome shotgun (WGS) entry which is preliminary data.</text>
</comment>
<evidence type="ECO:0000313" key="2">
    <source>
        <dbReference type="Proteomes" id="UP001159363"/>
    </source>
</evidence>
<protein>
    <recommendedName>
        <fullName evidence="3">Polyprotein</fullName>
    </recommendedName>
</protein>
<dbReference type="Proteomes" id="UP001159363">
    <property type="component" value="Chromosome 13"/>
</dbReference>
<accession>A0ABQ9G756</accession>
<organism evidence="1 2">
    <name type="scientific">Dryococelus australis</name>
    <dbReference type="NCBI Taxonomy" id="614101"/>
    <lineage>
        <taxon>Eukaryota</taxon>
        <taxon>Metazoa</taxon>
        <taxon>Ecdysozoa</taxon>
        <taxon>Arthropoda</taxon>
        <taxon>Hexapoda</taxon>
        <taxon>Insecta</taxon>
        <taxon>Pterygota</taxon>
        <taxon>Neoptera</taxon>
        <taxon>Polyneoptera</taxon>
        <taxon>Phasmatodea</taxon>
        <taxon>Verophasmatodea</taxon>
        <taxon>Anareolatae</taxon>
        <taxon>Phasmatidae</taxon>
        <taxon>Eurycanthinae</taxon>
        <taxon>Dryococelus</taxon>
    </lineage>
</organism>
<sequence length="220" mass="25259">MRDELIKERIVSGISDNTLRQRLLREHNLTLIQAIDTCRTAELTDKRLEMFQEEVAAVQGVVTCSNVRLRNSGLQNKYTTRLGMDQFKLDSGAQENLIPVKLFHRLNKIPFLGKCFLKFTYNGRVRVLEFCVVEKDCSPFFELSACVLLDFVRKVETVQSKTGDSNLADLISMYTQCFEGIRELPGDHRMILRVDAKPVVHDPRRVSGALREPLRQNQTD</sequence>
<gene>
    <name evidence="1" type="ORF">PR048_029791</name>
</gene>